<dbReference type="PANTHER" id="PTHR48446:SF1">
    <property type="entry name" value="DNA-DIRECTED RNA POLYMERASE SUBUNIT BETA' N-TERMINAL SECTION"/>
    <property type="match status" value="1"/>
</dbReference>
<evidence type="ECO:0000256" key="11">
    <source>
        <dbReference type="ARBA" id="ARBA00023242"/>
    </source>
</evidence>
<dbReference type="CDD" id="cd02736">
    <property type="entry name" value="RNAP_III_Rpc1_C"/>
    <property type="match status" value="1"/>
</dbReference>
<dbReference type="Gene3D" id="6.20.50.80">
    <property type="match status" value="1"/>
</dbReference>
<reference evidence="16 17" key="1">
    <citation type="submission" date="2019-02" db="EMBL/GenBank/DDBJ databases">
        <title>Genome sequencing of the rare red list fungi Hericium alpestre (H. flagellum).</title>
        <authorList>
            <person name="Buettner E."/>
            <person name="Kellner H."/>
        </authorList>
    </citation>
    <scope>NUCLEOTIDE SEQUENCE [LARGE SCALE GENOMIC DNA]</scope>
    <source>
        <strain evidence="16 17">DSM 108284</strain>
    </source>
</reference>
<keyword evidence="4" id="KW-0240">DNA-directed RNA polymerase</keyword>
<dbReference type="Gene3D" id="1.10.132.30">
    <property type="match status" value="1"/>
</dbReference>
<dbReference type="GO" id="GO:0046872">
    <property type="term" value="F:metal ion binding"/>
    <property type="evidence" value="ECO:0007669"/>
    <property type="project" value="UniProtKB-KW"/>
</dbReference>
<dbReference type="FunFam" id="1.10.150.390:FF:000004">
    <property type="entry name" value="DNA-directed RNA polymerase subunit"/>
    <property type="match status" value="1"/>
</dbReference>
<evidence type="ECO:0000256" key="2">
    <source>
        <dbReference type="ARBA" id="ARBA00006460"/>
    </source>
</evidence>
<comment type="subcellular location">
    <subcellularLocation>
        <location evidence="1">Nucleus</location>
    </subcellularLocation>
</comment>
<dbReference type="STRING" id="135208.A0A4Y9ZXS5"/>
<dbReference type="GO" id="GO:0006351">
    <property type="term" value="P:DNA-templated transcription"/>
    <property type="evidence" value="ECO:0007669"/>
    <property type="project" value="InterPro"/>
</dbReference>
<evidence type="ECO:0000256" key="6">
    <source>
        <dbReference type="ARBA" id="ARBA00022695"/>
    </source>
</evidence>
<feature type="domain" description="RNA polymerase Rpb1" evidence="15">
    <location>
        <begin position="1"/>
        <end position="40"/>
    </location>
</feature>
<keyword evidence="17" id="KW-1185">Reference proteome</keyword>
<dbReference type="GO" id="GO:0003899">
    <property type="term" value="F:DNA-directed RNA polymerase activity"/>
    <property type="evidence" value="ECO:0007669"/>
    <property type="project" value="UniProtKB-EC"/>
</dbReference>
<organism evidence="16 17">
    <name type="scientific">Hericium alpestre</name>
    <dbReference type="NCBI Taxonomy" id="135208"/>
    <lineage>
        <taxon>Eukaryota</taxon>
        <taxon>Fungi</taxon>
        <taxon>Dikarya</taxon>
        <taxon>Basidiomycota</taxon>
        <taxon>Agaricomycotina</taxon>
        <taxon>Agaricomycetes</taxon>
        <taxon>Russulales</taxon>
        <taxon>Hericiaceae</taxon>
        <taxon>Hericium</taxon>
    </lineage>
</organism>
<evidence type="ECO:0000256" key="3">
    <source>
        <dbReference type="ARBA" id="ARBA00012418"/>
    </source>
</evidence>
<gene>
    <name evidence="16" type="ORF">EWM64_g4634</name>
</gene>
<name>A0A4Y9ZXS5_9AGAM</name>
<dbReference type="InterPro" id="IPR007083">
    <property type="entry name" value="RNA_pol_Rpb1_4"/>
</dbReference>
<evidence type="ECO:0000256" key="13">
    <source>
        <dbReference type="SAM" id="MobiDB-lite"/>
    </source>
</evidence>
<dbReference type="GO" id="GO:0005634">
    <property type="term" value="C:nucleus"/>
    <property type="evidence" value="ECO:0007669"/>
    <property type="project" value="UniProtKB-SubCell"/>
</dbReference>
<accession>A0A4Y9ZXS5</accession>
<evidence type="ECO:0000256" key="8">
    <source>
        <dbReference type="ARBA" id="ARBA00022833"/>
    </source>
</evidence>
<dbReference type="InterPro" id="IPR038120">
    <property type="entry name" value="Rpb1_funnel_sf"/>
</dbReference>
<evidence type="ECO:0000256" key="10">
    <source>
        <dbReference type="ARBA" id="ARBA00023163"/>
    </source>
</evidence>
<evidence type="ECO:0000256" key="5">
    <source>
        <dbReference type="ARBA" id="ARBA00022679"/>
    </source>
</evidence>
<dbReference type="InterPro" id="IPR007081">
    <property type="entry name" value="RNA_pol_Rpb1_5"/>
</dbReference>
<dbReference type="InterPro" id="IPR035698">
    <property type="entry name" value="RNAP_III_Rpc1_C"/>
</dbReference>
<evidence type="ECO:0000256" key="9">
    <source>
        <dbReference type="ARBA" id="ARBA00022842"/>
    </source>
</evidence>
<dbReference type="GO" id="GO:0003677">
    <property type="term" value="F:DNA binding"/>
    <property type="evidence" value="ECO:0007669"/>
    <property type="project" value="InterPro"/>
</dbReference>
<comment type="similarity">
    <text evidence="2">Belongs to the RNA polymerase beta' chain family.</text>
</comment>
<keyword evidence="11" id="KW-0539">Nucleus</keyword>
<feature type="domain" description="RNA polymerase Rpb1" evidence="14">
    <location>
        <begin position="47"/>
        <end position="541"/>
    </location>
</feature>
<evidence type="ECO:0000256" key="7">
    <source>
        <dbReference type="ARBA" id="ARBA00022723"/>
    </source>
</evidence>
<keyword evidence="10" id="KW-0804">Transcription</keyword>
<dbReference type="Pfam" id="PF04998">
    <property type="entry name" value="RNA_pol_Rpb1_5"/>
    <property type="match status" value="1"/>
</dbReference>
<dbReference type="PANTHER" id="PTHR48446">
    <property type="entry name" value="DNA-DIRECTED RNA POLYMERASE SUBUNIT BETA' N-TERMINAL SECTION"/>
    <property type="match status" value="1"/>
</dbReference>
<dbReference type="Gene3D" id="6.10.250.2940">
    <property type="match status" value="1"/>
</dbReference>
<evidence type="ECO:0000256" key="1">
    <source>
        <dbReference type="ARBA" id="ARBA00004123"/>
    </source>
</evidence>
<evidence type="ECO:0000313" key="17">
    <source>
        <dbReference type="Proteomes" id="UP000298061"/>
    </source>
</evidence>
<comment type="catalytic activity">
    <reaction evidence="12">
        <text>RNA(n) + a ribonucleoside 5'-triphosphate = RNA(n+1) + diphosphate</text>
        <dbReference type="Rhea" id="RHEA:21248"/>
        <dbReference type="Rhea" id="RHEA-COMP:14527"/>
        <dbReference type="Rhea" id="RHEA-COMP:17342"/>
        <dbReference type="ChEBI" id="CHEBI:33019"/>
        <dbReference type="ChEBI" id="CHEBI:61557"/>
        <dbReference type="ChEBI" id="CHEBI:140395"/>
        <dbReference type="EC" id="2.7.7.6"/>
    </reaction>
</comment>
<keyword evidence="9" id="KW-0460">Magnesium</keyword>
<keyword evidence="8" id="KW-0862">Zinc</keyword>
<feature type="region of interest" description="Disordered" evidence="13">
    <location>
        <begin position="16"/>
        <end position="38"/>
    </location>
</feature>
<dbReference type="GO" id="GO:0000428">
    <property type="term" value="C:DNA-directed RNA polymerase complex"/>
    <property type="evidence" value="ECO:0007669"/>
    <property type="project" value="UniProtKB-KW"/>
</dbReference>
<keyword evidence="5" id="KW-0808">Transferase</keyword>
<evidence type="ECO:0000256" key="12">
    <source>
        <dbReference type="ARBA" id="ARBA00048552"/>
    </source>
</evidence>
<dbReference type="Pfam" id="PF05000">
    <property type="entry name" value="RNA_pol_Rpb1_4"/>
    <property type="match status" value="1"/>
</dbReference>
<evidence type="ECO:0000313" key="16">
    <source>
        <dbReference type="EMBL" id="TFY79385.1"/>
    </source>
</evidence>
<comment type="caution">
    <text evidence="16">The sequence shown here is derived from an EMBL/GenBank/DDBJ whole genome shotgun (WGS) entry which is preliminary data.</text>
</comment>
<evidence type="ECO:0000256" key="4">
    <source>
        <dbReference type="ARBA" id="ARBA00022478"/>
    </source>
</evidence>
<sequence>MVACVGQQIIAGHRVPDGFQDRSLPHFPKKSRSPPSKGFVRNSFYSGLSPTEFLFHAISGREGLVDTAVKTAETGYMQRRLMKALEDLTTQYDLSVRTGTGGLVQFRYGDDGLDPACLEGDAQPLEFVRAWRHAASIADRTSRGLLPYEILEITARELSLKKFASECTPAYISIVRTFIKEHVAEHLAKMRKSRGMFEALEREEEWDADTDLSMGASDADKAIVDNKAKVTKDQLLSFLSICWIKYVKAKIEPGSTVGAVGAQSIGEPGTQMTLKTFHFAGVASMNVTLGVPRIKEIINAAKAISTPIISCRLVTADSEPSARIVKGRLEKTHLGDIASVLEEAWAPEYTYIGIIVDMEGIQRLQLEMTIDDIKWAIVNTRKLKVKQESITIIPRKNRLRIYIDGQDNYYRLRELKRLLPEVVVKGVPTIARAVINVKDKDDDRGKKGDKELLVEGYGLQKCMTTEGIVGEHTTSNHVIEVAQVLGIEAARKTIIDEIQFTMGSHGMSIDPRHVMLLGDTMSYKGEVLGITRFGVAKMKDSVLMLASFEKTTDHLFDAAAYGKTDSIAGVSESIIMGNPAANCGTSM</sequence>
<dbReference type="Gene3D" id="1.10.150.390">
    <property type="match status" value="1"/>
</dbReference>
<proteinExistence type="inferred from homology"/>
<dbReference type="EC" id="2.7.7.6" evidence="3"/>
<keyword evidence="7" id="KW-0479">Metal-binding</keyword>
<evidence type="ECO:0000259" key="14">
    <source>
        <dbReference type="Pfam" id="PF04998"/>
    </source>
</evidence>
<dbReference type="OrthoDB" id="270392at2759"/>
<dbReference type="SUPFAM" id="SSF64484">
    <property type="entry name" value="beta and beta-prime subunits of DNA dependent RNA-polymerase"/>
    <property type="match status" value="1"/>
</dbReference>
<dbReference type="InterPro" id="IPR015700">
    <property type="entry name" value="RPC1"/>
</dbReference>
<protein>
    <recommendedName>
        <fullName evidence="3">DNA-directed RNA polymerase</fullName>
        <ecNumber evidence="3">2.7.7.6</ecNumber>
    </recommendedName>
</protein>
<keyword evidence="6" id="KW-0548">Nucleotidyltransferase</keyword>
<dbReference type="Proteomes" id="UP000298061">
    <property type="component" value="Unassembled WGS sequence"/>
</dbReference>
<evidence type="ECO:0000259" key="15">
    <source>
        <dbReference type="Pfam" id="PF05000"/>
    </source>
</evidence>
<dbReference type="AlphaFoldDB" id="A0A4Y9ZXS5"/>
<dbReference type="EMBL" id="SFCI01000511">
    <property type="protein sequence ID" value="TFY79385.1"/>
    <property type="molecule type" value="Genomic_DNA"/>
</dbReference>